<gene>
    <name evidence="1" type="ORF">MLD38_002078</name>
</gene>
<sequence>MEPIVIPIACHSYSSYFEISITQHDVLRDLAIQLNRQGEIDACKRLVMPRRERESFREIGRETQTGHSRHRQANGRNGLDGFPKAEVLIINFSAEDYFLPSFVDDMPNLRALIVINHGITTAVLLNFSIFGSLTNLQSLWFEKICVSQLTDTKTPLRNMRKMCLVLCKINNCLGQSMSDLPQSFSCYADCSGLFELPSGICGLFELVICGNSQPTWIGYPAWKYSGFKACPNLKSLPLSVCELSSLKYIPQRCPGDVFQRWPRLVPGLNIKITEKCFNLDWLDE</sequence>
<comment type="caution">
    <text evidence="1">The sequence shown here is derived from an EMBL/GenBank/DDBJ whole genome shotgun (WGS) entry which is preliminary data.</text>
</comment>
<protein>
    <submittedName>
        <fullName evidence="1">Uncharacterized protein</fullName>
    </submittedName>
</protein>
<organism evidence="1 2">
    <name type="scientific">Melastoma candidum</name>
    <dbReference type="NCBI Taxonomy" id="119954"/>
    <lineage>
        <taxon>Eukaryota</taxon>
        <taxon>Viridiplantae</taxon>
        <taxon>Streptophyta</taxon>
        <taxon>Embryophyta</taxon>
        <taxon>Tracheophyta</taxon>
        <taxon>Spermatophyta</taxon>
        <taxon>Magnoliopsida</taxon>
        <taxon>eudicotyledons</taxon>
        <taxon>Gunneridae</taxon>
        <taxon>Pentapetalae</taxon>
        <taxon>rosids</taxon>
        <taxon>malvids</taxon>
        <taxon>Myrtales</taxon>
        <taxon>Melastomataceae</taxon>
        <taxon>Melastomatoideae</taxon>
        <taxon>Melastomateae</taxon>
        <taxon>Melastoma</taxon>
    </lineage>
</organism>
<accession>A0ACB9SEN9</accession>
<keyword evidence="2" id="KW-1185">Reference proteome</keyword>
<evidence type="ECO:0000313" key="1">
    <source>
        <dbReference type="EMBL" id="KAI4389911.1"/>
    </source>
</evidence>
<evidence type="ECO:0000313" key="2">
    <source>
        <dbReference type="Proteomes" id="UP001057402"/>
    </source>
</evidence>
<proteinExistence type="predicted"/>
<reference evidence="2" key="1">
    <citation type="journal article" date="2023" name="Front. Plant Sci.">
        <title>Chromosomal-level genome assembly of Melastoma candidum provides insights into trichome evolution.</title>
        <authorList>
            <person name="Zhong Y."/>
            <person name="Wu W."/>
            <person name="Sun C."/>
            <person name="Zou P."/>
            <person name="Liu Y."/>
            <person name="Dai S."/>
            <person name="Zhou R."/>
        </authorList>
    </citation>
    <scope>NUCLEOTIDE SEQUENCE [LARGE SCALE GENOMIC DNA]</scope>
</reference>
<dbReference type="EMBL" id="CM042880">
    <property type="protein sequence ID" value="KAI4389911.1"/>
    <property type="molecule type" value="Genomic_DNA"/>
</dbReference>
<name>A0ACB9SEN9_9MYRT</name>
<dbReference type="Proteomes" id="UP001057402">
    <property type="component" value="Chromosome 1"/>
</dbReference>